<proteinExistence type="predicted"/>
<dbReference type="Proteomes" id="UP000054771">
    <property type="component" value="Unassembled WGS sequence"/>
</dbReference>
<evidence type="ECO:0000313" key="3">
    <source>
        <dbReference type="Proteomes" id="UP000054771"/>
    </source>
</evidence>
<keyword evidence="3" id="KW-1185">Reference proteome</keyword>
<dbReference type="SUPFAM" id="SSF56219">
    <property type="entry name" value="DNase I-like"/>
    <property type="match status" value="1"/>
</dbReference>
<gene>
    <name evidence="2" type="ORF">ASPCAL13611</name>
</gene>
<evidence type="ECO:0000313" key="2">
    <source>
        <dbReference type="EMBL" id="CEL10492.1"/>
    </source>
</evidence>
<dbReference type="EMBL" id="CDMC01000019">
    <property type="protein sequence ID" value="CEL10492.1"/>
    <property type="molecule type" value="Genomic_DNA"/>
</dbReference>
<sequence length="328" mass="38233">MKSRAGMEALINDHQSQSLDMLLIQEPPMTVYRTHVNHSAWKLYRPTYSDESPRYRSLLYVNKRILTSSHRQIRCNHPDVVAVKLWTVEIQYLVFLVYIPPLDIYQTEDTTPTEPAIEEIKKSIQRHSRDAGKVTRLILTGDFNRHHPAWSHRPVHRVFTNQAEELINFFQTHPGKASVLDLTLTDNPTKLIKCQLYHDNYGSDHRGTYSEWDLRPEESRTPKPRRAYDRANWEEVGRSILETLGEPTNIATTADLDREVQRLIEATTSALDEHIPLQKPSPYSKRWFTPELKTQQVAVNQLRRKWQESCATKGLIDPNTVALFQDMR</sequence>
<dbReference type="InterPro" id="IPR005135">
    <property type="entry name" value="Endo/exonuclease/phosphatase"/>
</dbReference>
<dbReference type="Gene3D" id="3.60.10.10">
    <property type="entry name" value="Endonuclease/exonuclease/phosphatase"/>
    <property type="match status" value="1"/>
</dbReference>
<reference evidence="3" key="1">
    <citation type="journal article" date="2016" name="Genome Announc.">
        <title>Draft genome sequences of fungus Aspergillus calidoustus.</title>
        <authorList>
            <person name="Horn F."/>
            <person name="Linde J."/>
            <person name="Mattern D.J."/>
            <person name="Walther G."/>
            <person name="Guthke R."/>
            <person name="Scherlach K."/>
            <person name="Martin K."/>
            <person name="Brakhage A.A."/>
            <person name="Petzke L."/>
            <person name="Valiante V."/>
        </authorList>
    </citation>
    <scope>NUCLEOTIDE SEQUENCE [LARGE SCALE GENOMIC DNA]</scope>
    <source>
        <strain evidence="3">SF006504</strain>
    </source>
</reference>
<evidence type="ECO:0000259" key="1">
    <source>
        <dbReference type="Pfam" id="PF14529"/>
    </source>
</evidence>
<dbReference type="Pfam" id="PF14529">
    <property type="entry name" value="Exo_endo_phos_2"/>
    <property type="match status" value="1"/>
</dbReference>
<accession>A0A0U5CHY4</accession>
<dbReference type="OMA" id="HSSWRLY"/>
<dbReference type="STRING" id="454130.A0A0U5CHY4"/>
<organism evidence="2 3">
    <name type="scientific">Aspergillus calidoustus</name>
    <dbReference type="NCBI Taxonomy" id="454130"/>
    <lineage>
        <taxon>Eukaryota</taxon>
        <taxon>Fungi</taxon>
        <taxon>Dikarya</taxon>
        <taxon>Ascomycota</taxon>
        <taxon>Pezizomycotina</taxon>
        <taxon>Eurotiomycetes</taxon>
        <taxon>Eurotiomycetidae</taxon>
        <taxon>Eurotiales</taxon>
        <taxon>Aspergillaceae</taxon>
        <taxon>Aspergillus</taxon>
        <taxon>Aspergillus subgen. Nidulantes</taxon>
    </lineage>
</organism>
<feature type="domain" description="Endonuclease/exonuclease/phosphatase" evidence="1">
    <location>
        <begin position="93"/>
        <end position="208"/>
    </location>
</feature>
<protein>
    <recommendedName>
        <fullName evidence="1">Endonuclease/exonuclease/phosphatase domain-containing protein</fullName>
    </recommendedName>
</protein>
<dbReference type="OrthoDB" id="4446818at2759"/>
<name>A0A0U5CHY4_ASPCI</name>
<dbReference type="AlphaFoldDB" id="A0A0U5CHY4"/>
<dbReference type="InterPro" id="IPR036691">
    <property type="entry name" value="Endo/exonu/phosph_ase_sf"/>
</dbReference>
<dbReference type="GO" id="GO:0003824">
    <property type="term" value="F:catalytic activity"/>
    <property type="evidence" value="ECO:0007669"/>
    <property type="project" value="InterPro"/>
</dbReference>